<accession>A0A127F6Y7</accession>
<dbReference type="Pfam" id="PF08530">
    <property type="entry name" value="PepX_C"/>
    <property type="match status" value="1"/>
</dbReference>
<dbReference type="SUPFAM" id="SSF53474">
    <property type="entry name" value="alpha/beta-Hydrolases"/>
    <property type="match status" value="1"/>
</dbReference>
<dbReference type="InterPro" id="IPR000383">
    <property type="entry name" value="Xaa-Pro-like_dom"/>
</dbReference>
<dbReference type="Proteomes" id="UP000070250">
    <property type="component" value="Chromosome"/>
</dbReference>
<evidence type="ECO:0000313" key="3">
    <source>
        <dbReference type="EMBL" id="AMN46184.1"/>
    </source>
</evidence>
<dbReference type="GO" id="GO:0008239">
    <property type="term" value="F:dipeptidyl-peptidase activity"/>
    <property type="evidence" value="ECO:0007669"/>
    <property type="project" value="InterPro"/>
</dbReference>
<dbReference type="Gene3D" id="3.40.50.1820">
    <property type="entry name" value="alpha/beta hydrolase"/>
    <property type="match status" value="1"/>
</dbReference>
<dbReference type="InterPro" id="IPR029058">
    <property type="entry name" value="AB_hydrolase_fold"/>
</dbReference>
<dbReference type="PANTHER" id="PTHR43056">
    <property type="entry name" value="PEPTIDASE S9 PROLYL OLIGOPEPTIDASE"/>
    <property type="match status" value="1"/>
</dbReference>
<dbReference type="InterPro" id="IPR005674">
    <property type="entry name" value="CocE/Ser_esterase"/>
</dbReference>
<dbReference type="OrthoDB" id="9806163at2"/>
<sequence>MTTNILIERDVMVEMRDGVRVATDVYRPDDGKRHPVLVNGHVYNNDQFLVVHELIFSPLIAAQRGYAVVVQEVRGRAGSEGTWRPYTQIREDAYDTVEWAAAQPWSNGDVGLYGACALGTMAVQGAVAAPPHLKAVFAYETAIDYLSGWTYSNGALELGFQMSWIWTALATDTIRRMGLAPAAEQEMLNKLATASRDMNGSASFLPLIDFPPFQNGAAPYWREWLSHPSYDEFWQEADAVARAGNVNVPVLHMTSWYDTCLRGHLDMAKALAERSDPSVRDKHRLILGPWDHSAYYNKRPTCAGQRDFGADVFTGPELLGGLALGWFDHWLRGQPLKVLPENGVRYYQMGENVWKEAPSWPPAHTPVRYYLHSAGHANSRMGDGTLDTRPADAEPRDSYVYDPLDPVPTCGGRSMVGVPTGVEDQAEVEKRQDVLVYTTPRLAEALAIAGPITVTLHASSSAEDTDFTAKLVDVEPSGYCANIAEGIVRARYRNSREHAEFLEPGKITEFTIDLWDVAHTFQANHCIRLEISSSNFPRFDRNLNSKVTPALGSAADAQKAVQQIFHDTRYPSCLTLPVVKA</sequence>
<dbReference type="PANTHER" id="PTHR43056:SF10">
    <property type="entry name" value="COCE_NOND FAMILY, PUTATIVE (AFU_ORTHOLOGUE AFUA_7G00600)-RELATED"/>
    <property type="match status" value="1"/>
</dbReference>
<dbReference type="AlphaFoldDB" id="A0A127F6Y7"/>
<dbReference type="NCBIfam" id="TIGR00976">
    <property type="entry name" value="CocE_NonD"/>
    <property type="match status" value="1"/>
</dbReference>
<dbReference type="EMBL" id="CP011971">
    <property type="protein sequence ID" value="AMN46184.1"/>
    <property type="molecule type" value="Genomic_DNA"/>
</dbReference>
<keyword evidence="1" id="KW-0378">Hydrolase</keyword>
<gene>
    <name evidence="3" type="ORF">ACG33_03500</name>
</gene>
<dbReference type="RefSeq" id="WP_066918724.1">
    <property type="nucleotide sequence ID" value="NZ_CP011971.1"/>
</dbReference>
<dbReference type="Gene3D" id="2.60.120.260">
    <property type="entry name" value="Galactose-binding domain-like"/>
    <property type="match status" value="1"/>
</dbReference>
<dbReference type="STRING" id="465721.ACG33_03500"/>
<dbReference type="Gene3D" id="1.10.3020.10">
    <property type="entry name" value="alpha-amino acid ester hydrolase ( Helical cap domain)"/>
    <property type="match status" value="1"/>
</dbReference>
<dbReference type="InterPro" id="IPR050585">
    <property type="entry name" value="Xaa-Pro_dipeptidyl-ppase/CocE"/>
</dbReference>
<evidence type="ECO:0000313" key="4">
    <source>
        <dbReference type="Proteomes" id="UP000070250"/>
    </source>
</evidence>
<dbReference type="SUPFAM" id="SSF49785">
    <property type="entry name" value="Galactose-binding domain-like"/>
    <property type="match status" value="1"/>
</dbReference>
<organism evidence="3 4">
    <name type="scientific">Steroidobacter denitrificans</name>
    <dbReference type="NCBI Taxonomy" id="465721"/>
    <lineage>
        <taxon>Bacteria</taxon>
        <taxon>Pseudomonadati</taxon>
        <taxon>Pseudomonadota</taxon>
        <taxon>Gammaproteobacteria</taxon>
        <taxon>Steroidobacterales</taxon>
        <taxon>Steroidobacteraceae</taxon>
        <taxon>Steroidobacter</taxon>
    </lineage>
</organism>
<dbReference type="SMART" id="SM00939">
    <property type="entry name" value="PepX_C"/>
    <property type="match status" value="1"/>
</dbReference>
<dbReference type="InterPro" id="IPR008979">
    <property type="entry name" value="Galactose-bd-like_sf"/>
</dbReference>
<feature type="domain" description="Xaa-Pro dipeptidyl-peptidase C-terminal" evidence="2">
    <location>
        <begin position="324"/>
        <end position="575"/>
    </location>
</feature>
<dbReference type="KEGG" id="sdf:ACG33_03500"/>
<protein>
    <recommendedName>
        <fullName evidence="2">Xaa-Pro dipeptidyl-peptidase C-terminal domain-containing protein</fullName>
    </recommendedName>
</protein>
<name>A0A127F6Y7_STEDE</name>
<reference evidence="3 4" key="1">
    <citation type="submission" date="2015-06" db="EMBL/GenBank/DDBJ databases">
        <title>A Comprehensive Approach to Explore the Metabolic and Phylogenetic Diversity of Bacterial Steroid Degradation in the Environment: Testosterone as an Example.</title>
        <authorList>
            <person name="Yang F.-C."/>
            <person name="Chen Y.-L."/>
            <person name="Yu C.-P."/>
            <person name="Tang S.-L."/>
            <person name="Wang P.-H."/>
            <person name="Ismail W."/>
            <person name="Wang C.-H."/>
            <person name="Yang C.-Y."/>
            <person name="Chiang Y.-R."/>
        </authorList>
    </citation>
    <scope>NUCLEOTIDE SEQUENCE [LARGE SCALE GENOMIC DNA]</scope>
    <source>
        <strain evidence="3 4">DSM 18526</strain>
    </source>
</reference>
<evidence type="ECO:0000256" key="1">
    <source>
        <dbReference type="ARBA" id="ARBA00022801"/>
    </source>
</evidence>
<proteinExistence type="predicted"/>
<evidence type="ECO:0000259" key="2">
    <source>
        <dbReference type="SMART" id="SM00939"/>
    </source>
</evidence>
<dbReference type="InterPro" id="IPR013736">
    <property type="entry name" value="Xaa-Pro_dipept_C"/>
</dbReference>
<dbReference type="Pfam" id="PF02129">
    <property type="entry name" value="Peptidase_S15"/>
    <property type="match status" value="1"/>
</dbReference>
<keyword evidence="4" id="KW-1185">Reference proteome</keyword>